<evidence type="ECO:0000256" key="7">
    <source>
        <dbReference type="ARBA" id="ARBA00019373"/>
    </source>
</evidence>
<evidence type="ECO:0000256" key="21">
    <source>
        <dbReference type="ARBA" id="ARBA00032396"/>
    </source>
</evidence>
<feature type="transmembrane region" description="Helical" evidence="24">
    <location>
        <begin position="117"/>
        <end position="135"/>
    </location>
</feature>
<evidence type="ECO:0000256" key="10">
    <source>
        <dbReference type="ARBA" id="ARBA00022679"/>
    </source>
</evidence>
<evidence type="ECO:0000256" key="19">
    <source>
        <dbReference type="ARBA" id="ARBA00031825"/>
    </source>
</evidence>
<keyword evidence="16" id="KW-0594">Phospholipid biosynthesis</keyword>
<keyword evidence="11 24" id="KW-0812">Transmembrane</keyword>
<evidence type="ECO:0000256" key="6">
    <source>
        <dbReference type="ARBA" id="ARBA00012487"/>
    </source>
</evidence>
<gene>
    <name evidence="25" type="ORF">DFR58_12540</name>
</gene>
<dbReference type="EMBL" id="QPJT01000025">
    <property type="protein sequence ID" value="RCX11394.1"/>
    <property type="molecule type" value="Genomic_DNA"/>
</dbReference>
<keyword evidence="12 25" id="KW-0548">Nucleotidyltransferase</keyword>
<keyword evidence="8" id="KW-1003">Cell membrane</keyword>
<evidence type="ECO:0000256" key="15">
    <source>
        <dbReference type="ARBA" id="ARBA00023136"/>
    </source>
</evidence>
<feature type="transmembrane region" description="Helical" evidence="24">
    <location>
        <begin position="60"/>
        <end position="79"/>
    </location>
</feature>
<keyword evidence="10 25" id="KW-0808">Transferase</keyword>
<dbReference type="GO" id="GO:0016024">
    <property type="term" value="P:CDP-diacylglycerol biosynthetic process"/>
    <property type="evidence" value="ECO:0007669"/>
    <property type="project" value="TreeGrafter"/>
</dbReference>
<dbReference type="Proteomes" id="UP000253034">
    <property type="component" value="Unassembled WGS sequence"/>
</dbReference>
<dbReference type="EC" id="2.7.7.41" evidence="6"/>
<feature type="transmembrane region" description="Helical" evidence="24">
    <location>
        <begin position="213"/>
        <end position="235"/>
    </location>
</feature>
<comment type="catalytic activity">
    <reaction evidence="1">
        <text>a 1,2-diacyl-sn-glycero-3-phosphate + CTP + H(+) = a CDP-1,2-diacyl-sn-glycerol + diphosphate</text>
        <dbReference type="Rhea" id="RHEA:16229"/>
        <dbReference type="ChEBI" id="CHEBI:15378"/>
        <dbReference type="ChEBI" id="CHEBI:33019"/>
        <dbReference type="ChEBI" id="CHEBI:37563"/>
        <dbReference type="ChEBI" id="CHEBI:58332"/>
        <dbReference type="ChEBI" id="CHEBI:58608"/>
        <dbReference type="EC" id="2.7.7.41"/>
    </reaction>
</comment>
<keyword evidence="9" id="KW-0444">Lipid biosynthesis</keyword>
<evidence type="ECO:0000256" key="17">
    <source>
        <dbReference type="ARBA" id="ARBA00023264"/>
    </source>
</evidence>
<evidence type="ECO:0000256" key="22">
    <source>
        <dbReference type="ARBA" id="ARBA00032743"/>
    </source>
</evidence>
<evidence type="ECO:0000256" key="18">
    <source>
        <dbReference type="ARBA" id="ARBA00029893"/>
    </source>
</evidence>
<evidence type="ECO:0000256" key="4">
    <source>
        <dbReference type="ARBA" id="ARBA00005189"/>
    </source>
</evidence>
<name>A0A369AVA5_9FIRM</name>
<keyword evidence="15 24" id="KW-0472">Membrane</keyword>
<evidence type="ECO:0000256" key="8">
    <source>
        <dbReference type="ARBA" id="ARBA00022475"/>
    </source>
</evidence>
<comment type="caution">
    <text evidence="25">The sequence shown here is derived from an EMBL/GenBank/DDBJ whole genome shotgun (WGS) entry which is preliminary data.</text>
</comment>
<comment type="pathway">
    <text evidence="4">Lipid metabolism.</text>
</comment>
<protein>
    <recommendedName>
        <fullName evidence="7">Phosphatidate cytidylyltransferase</fullName>
        <ecNumber evidence="6">2.7.7.41</ecNumber>
    </recommendedName>
    <alternativeName>
        <fullName evidence="20">CDP-DAG synthase</fullName>
    </alternativeName>
    <alternativeName>
        <fullName evidence="22">CDP-DG synthase</fullName>
    </alternativeName>
    <alternativeName>
        <fullName evidence="18">CDP-diacylglycerol synthase</fullName>
    </alternativeName>
    <alternativeName>
        <fullName evidence="21">CDP-diglyceride pyrophosphorylase</fullName>
    </alternativeName>
    <alternativeName>
        <fullName evidence="23">CDP-diglyceride synthase</fullName>
    </alternativeName>
    <alternativeName>
        <fullName evidence="19">CTP:phosphatidate cytidylyltransferase</fullName>
    </alternativeName>
</protein>
<evidence type="ECO:0000256" key="14">
    <source>
        <dbReference type="ARBA" id="ARBA00023098"/>
    </source>
</evidence>
<sequence>MNKTRIRIISSIVGIILLLAVVLAGNLVLAVFVTLLALIGIHEFYNAASNKGIKPIRPVGYIWCFIIFFAGLHTGSAALSLPASVHSFALALFVTIIVLFSAVVFSQNKFNINDISVTLFGIVYIVFLLSFIVLTRNLAGGAFFIWMIFIGAWATDTFAYFSGILLGKTKILPVISPKKSLEGSIGGAAGCIAVMLLYGVIINKNGWVGDGIALYHFVIIGAVCGVISQIGDWAASAVKRFVGVKDYGSIMPGHGGVLDRFDSILFVAPVVYFYLKTIIHL</sequence>
<organism evidence="25 26">
    <name type="scientific">Anaerobacterium chartisolvens</name>
    <dbReference type="NCBI Taxonomy" id="1297424"/>
    <lineage>
        <taxon>Bacteria</taxon>
        <taxon>Bacillati</taxon>
        <taxon>Bacillota</taxon>
        <taxon>Clostridia</taxon>
        <taxon>Eubacteriales</taxon>
        <taxon>Oscillospiraceae</taxon>
        <taxon>Anaerobacterium</taxon>
    </lineage>
</organism>
<evidence type="ECO:0000256" key="5">
    <source>
        <dbReference type="ARBA" id="ARBA00010185"/>
    </source>
</evidence>
<evidence type="ECO:0000256" key="24">
    <source>
        <dbReference type="SAM" id="Phobius"/>
    </source>
</evidence>
<evidence type="ECO:0000256" key="23">
    <source>
        <dbReference type="ARBA" id="ARBA00033406"/>
    </source>
</evidence>
<keyword evidence="17" id="KW-1208">Phospholipid metabolism</keyword>
<evidence type="ECO:0000256" key="12">
    <source>
        <dbReference type="ARBA" id="ARBA00022695"/>
    </source>
</evidence>
<keyword evidence="14" id="KW-0443">Lipid metabolism</keyword>
<proteinExistence type="inferred from homology"/>
<evidence type="ECO:0000256" key="16">
    <source>
        <dbReference type="ARBA" id="ARBA00023209"/>
    </source>
</evidence>
<evidence type="ECO:0000256" key="11">
    <source>
        <dbReference type="ARBA" id="ARBA00022692"/>
    </source>
</evidence>
<dbReference type="GO" id="GO:0005886">
    <property type="term" value="C:plasma membrane"/>
    <property type="evidence" value="ECO:0007669"/>
    <property type="project" value="UniProtKB-SubCell"/>
</dbReference>
<accession>A0A369AVA5</accession>
<evidence type="ECO:0000256" key="3">
    <source>
        <dbReference type="ARBA" id="ARBA00005119"/>
    </source>
</evidence>
<evidence type="ECO:0000313" key="26">
    <source>
        <dbReference type="Proteomes" id="UP000253034"/>
    </source>
</evidence>
<evidence type="ECO:0000256" key="9">
    <source>
        <dbReference type="ARBA" id="ARBA00022516"/>
    </source>
</evidence>
<keyword evidence="13 24" id="KW-1133">Transmembrane helix</keyword>
<evidence type="ECO:0000256" key="2">
    <source>
        <dbReference type="ARBA" id="ARBA00004651"/>
    </source>
</evidence>
<dbReference type="OrthoDB" id="9799199at2"/>
<feature type="transmembrane region" description="Helical" evidence="24">
    <location>
        <begin position="181"/>
        <end position="201"/>
    </location>
</feature>
<reference evidence="25 26" key="1">
    <citation type="submission" date="2018-07" db="EMBL/GenBank/DDBJ databases">
        <title>Genomic Encyclopedia of Type Strains, Phase IV (KMG-IV): sequencing the most valuable type-strain genomes for metagenomic binning, comparative biology and taxonomic classification.</title>
        <authorList>
            <person name="Goeker M."/>
        </authorList>
    </citation>
    <scope>NUCLEOTIDE SEQUENCE [LARGE SCALE GENOMIC DNA]</scope>
    <source>
        <strain evidence="25 26">DSM 27016</strain>
    </source>
</reference>
<comment type="subcellular location">
    <subcellularLocation>
        <location evidence="2">Cell membrane</location>
        <topology evidence="2">Multi-pass membrane protein</topology>
    </subcellularLocation>
</comment>
<evidence type="ECO:0000256" key="20">
    <source>
        <dbReference type="ARBA" id="ARBA00032253"/>
    </source>
</evidence>
<dbReference type="PANTHER" id="PTHR46382:SF1">
    <property type="entry name" value="PHOSPHATIDATE CYTIDYLYLTRANSFERASE"/>
    <property type="match status" value="1"/>
</dbReference>
<dbReference type="Pfam" id="PF01148">
    <property type="entry name" value="CTP_transf_1"/>
    <property type="match status" value="1"/>
</dbReference>
<dbReference type="PANTHER" id="PTHR46382">
    <property type="entry name" value="PHOSPHATIDATE CYTIDYLYLTRANSFERASE"/>
    <property type="match status" value="1"/>
</dbReference>
<feature type="transmembrane region" description="Helical" evidence="24">
    <location>
        <begin position="12"/>
        <end position="39"/>
    </location>
</feature>
<evidence type="ECO:0000256" key="13">
    <source>
        <dbReference type="ARBA" id="ARBA00022989"/>
    </source>
</evidence>
<comment type="pathway">
    <text evidence="3">Phospholipid metabolism; CDP-diacylglycerol biosynthesis; CDP-diacylglycerol from sn-glycerol 3-phosphate: step 3/3.</text>
</comment>
<dbReference type="RefSeq" id="WP_114299146.1">
    <property type="nucleotide sequence ID" value="NZ_QPJT01000025.1"/>
</dbReference>
<dbReference type="GO" id="GO:0004605">
    <property type="term" value="F:phosphatidate cytidylyltransferase activity"/>
    <property type="evidence" value="ECO:0007669"/>
    <property type="project" value="UniProtKB-EC"/>
</dbReference>
<feature type="transmembrane region" description="Helical" evidence="24">
    <location>
        <begin position="85"/>
        <end position="105"/>
    </location>
</feature>
<evidence type="ECO:0000313" key="25">
    <source>
        <dbReference type="EMBL" id="RCX11394.1"/>
    </source>
</evidence>
<keyword evidence="26" id="KW-1185">Reference proteome</keyword>
<dbReference type="AlphaFoldDB" id="A0A369AVA5"/>
<comment type="similarity">
    <text evidence="5">Belongs to the CDS family.</text>
</comment>
<evidence type="ECO:0000256" key="1">
    <source>
        <dbReference type="ARBA" id="ARBA00001698"/>
    </source>
</evidence>
<feature type="transmembrane region" description="Helical" evidence="24">
    <location>
        <begin position="141"/>
        <end position="161"/>
    </location>
</feature>